<dbReference type="STRING" id="34720.A0A195ERT9"/>
<evidence type="ECO:0000313" key="14">
    <source>
        <dbReference type="EMBL" id="KYN30594.1"/>
    </source>
</evidence>
<keyword evidence="9" id="KW-0694">RNA-binding</keyword>
<keyword evidence="15" id="KW-1185">Reference proteome</keyword>
<sequence length="1286" mass="146539">MVGLLFHVLYLLGKCIYDRYHVRKTRFLPDIANEEELFKYECDALDDDLELENTSWWTHRTIGHFYPSAHDQRQDAVLNLLKEYKEKLWKIVDYGCGELKLVRYLKDISEVEQILCVDVDREVLERNKCKAAPLITEMLSCRERSLTIEICEGSVTDNDLKLKNANAVICMELIEHLYPDTLIDFPFNIFGYIKPEIAIITTPNAEYNVVFPRLSGYRHPDHKFEWTREQFQDWAQNIVVRYPYYRVEFHGICYGPEGTEEFGPLTQMAVFHRILPRKDSRLEILIPDEYIQLKGQQFLFSTVATYKYYTSTTRDIRSDEQKLLDEVTYYINNLSYGINEERIYEIYLDRILDLMHPYPISIETLRSILTDAGWIIVDRENGPAVLNPSEEDSSDIHSDFMNLDDWDNEHDWGDEDSTNIENIWDYATGSPIDETAVDENERHLSEQNSHIENWHEELSITNEENRWDYATNPSINETSADTNEEYPSEQNLQNIQNLHELACSPNFTDEDIGWNYESGINETPAYIHEEYLSTQNLDTKNWFEKRNFIDVMNRLDSEYDDSYINQSDVNEYSSAQNPHIENWHEEPSIIIPENCSINQENTYLFDGGNDLVEESQSLKEPYATNNDIKQSGVRNIKSLVYTERELPSNSIALTLNEVEAQLTASNMSAAALNNSLTLKTSDDDVTVESVESLLQDDQINLRTMEGVASMSNFQSHMSVSRSSTSLRTLYFSSEMNNSLQDFSTCYQNESSINNQCLLNNTFHQSEMATEAAMNTGDSTAKDISCFKESLPKKNTQDEINFLLHTPDKNPVYEDNDMTNVMSLDAYSFNNKPKYTSSPHTKMPTTHIVSKSLKYRELIPAMNSSVLLDTPEEIKEIVSDIIDSILLKSSQESNSSITETIKPYATSSSSNFTNTSRHDIDSSASNSTQQNLCLENKEFSDVDNSISTELIQGTNKEFTENSINHESNIMNDIQNADASHVSSLGNESINHKDKNVYCTLAKTDLTKAHLENVISDLTQLSIKKKDLNPPRELLNSKSQSISKCSSSDCAKEISVLRNDKFVPCKSSEDTSNVFTSTLKNEENVSTSKDVSNATGVNNVEVKSFSPLETPPNSWSPEIMDSGYPNSVSAQDITPEYELPSIAQDYIPDSESPSIAEAPRLGVLEPIEVENGDLANNNRDDEGNNMMAVDANDIENLQPLIDVLENDLENENDIYVMQNGFPIWLLRILDMPNPLDFDMQARQNLRIPDGAAGDINYVGQDEGFDSSSSESESDVAYNEMENDNGHGK</sequence>
<dbReference type="EC" id="2.1.1.386" evidence="11"/>
<feature type="region of interest" description="Disordered" evidence="13">
    <location>
        <begin position="904"/>
        <end position="926"/>
    </location>
</feature>
<reference evidence="14 15" key="1">
    <citation type="submission" date="2016-03" db="EMBL/GenBank/DDBJ databases">
        <title>Trachymyrmex septentrionalis WGS genome.</title>
        <authorList>
            <person name="Nygaard S."/>
            <person name="Hu H."/>
            <person name="Boomsma J."/>
            <person name="Zhang G."/>
        </authorList>
    </citation>
    <scope>NUCLEOTIDE SEQUENCE [LARGE SCALE GENOMIC DNA]</scope>
    <source>
        <strain evidence="14">Tsep2-gDNA-1</strain>
        <tissue evidence="14">Whole body</tissue>
    </source>
</reference>
<dbReference type="Gene3D" id="3.40.50.150">
    <property type="entry name" value="Vaccinia Virus protein VP39"/>
    <property type="match status" value="1"/>
</dbReference>
<protein>
    <recommendedName>
        <fullName evidence="3">Small RNA 2'-O-methyltransferase</fullName>
        <ecNumber evidence="11">2.1.1.386</ecNumber>
    </recommendedName>
</protein>
<evidence type="ECO:0000256" key="12">
    <source>
        <dbReference type="ARBA" id="ARBA00048418"/>
    </source>
</evidence>
<evidence type="ECO:0000313" key="15">
    <source>
        <dbReference type="Proteomes" id="UP000078541"/>
    </source>
</evidence>
<keyword evidence="4" id="KW-0489">Methyltransferase</keyword>
<accession>A0A195ERT9</accession>
<feature type="compositionally biased region" description="Low complexity" evidence="13">
    <location>
        <begin position="905"/>
        <end position="914"/>
    </location>
</feature>
<dbReference type="KEGG" id="tsep:108756332"/>
<dbReference type="GO" id="GO:0005737">
    <property type="term" value="C:cytoplasm"/>
    <property type="evidence" value="ECO:0007669"/>
    <property type="project" value="TreeGrafter"/>
</dbReference>
<evidence type="ECO:0000256" key="4">
    <source>
        <dbReference type="ARBA" id="ARBA00022603"/>
    </source>
</evidence>
<dbReference type="SUPFAM" id="SSF53335">
    <property type="entry name" value="S-adenosyl-L-methionine-dependent methyltransferases"/>
    <property type="match status" value="1"/>
</dbReference>
<evidence type="ECO:0000256" key="13">
    <source>
        <dbReference type="SAM" id="MobiDB-lite"/>
    </source>
</evidence>
<evidence type="ECO:0000256" key="8">
    <source>
        <dbReference type="ARBA" id="ARBA00022842"/>
    </source>
</evidence>
<dbReference type="GO" id="GO:0034587">
    <property type="term" value="P:piRNA processing"/>
    <property type="evidence" value="ECO:0007669"/>
    <property type="project" value="TreeGrafter"/>
</dbReference>
<evidence type="ECO:0000256" key="2">
    <source>
        <dbReference type="ARBA" id="ARBA00009026"/>
    </source>
</evidence>
<dbReference type="GO" id="GO:0003723">
    <property type="term" value="F:RNA binding"/>
    <property type="evidence" value="ECO:0007669"/>
    <property type="project" value="UniProtKB-KW"/>
</dbReference>
<keyword evidence="10" id="KW-0943">RNA-mediated gene silencing</keyword>
<comment type="catalytic activity">
    <reaction evidence="12">
        <text>small RNA 3'-end nucleotide + S-adenosyl-L-methionine = small RNA 3'-end 2'-O-methylnucleotide + S-adenosyl-L-homocysteine + H(+)</text>
        <dbReference type="Rhea" id="RHEA:37887"/>
        <dbReference type="Rhea" id="RHEA-COMP:10415"/>
        <dbReference type="Rhea" id="RHEA-COMP:10416"/>
        <dbReference type="ChEBI" id="CHEBI:15378"/>
        <dbReference type="ChEBI" id="CHEBI:57856"/>
        <dbReference type="ChEBI" id="CHEBI:59789"/>
        <dbReference type="ChEBI" id="CHEBI:74896"/>
        <dbReference type="ChEBI" id="CHEBI:74898"/>
        <dbReference type="EC" id="2.1.1.386"/>
    </reaction>
</comment>
<evidence type="ECO:0000256" key="6">
    <source>
        <dbReference type="ARBA" id="ARBA00022691"/>
    </source>
</evidence>
<dbReference type="PANTHER" id="PTHR21404:SF3">
    <property type="entry name" value="SMALL RNA 2'-O-METHYLTRANSFERASE"/>
    <property type="match status" value="1"/>
</dbReference>
<dbReference type="GO" id="GO:0090486">
    <property type="term" value="F:small RNA 2'-O-methyltransferase activity"/>
    <property type="evidence" value="ECO:0007669"/>
    <property type="project" value="UniProtKB-EC"/>
</dbReference>
<evidence type="ECO:0000256" key="9">
    <source>
        <dbReference type="ARBA" id="ARBA00022884"/>
    </source>
</evidence>
<evidence type="ECO:0000256" key="11">
    <source>
        <dbReference type="ARBA" id="ARBA00035025"/>
    </source>
</evidence>
<keyword evidence="8" id="KW-0460">Magnesium</keyword>
<dbReference type="InterPro" id="IPR026610">
    <property type="entry name" value="Hen1"/>
</dbReference>
<evidence type="ECO:0000256" key="1">
    <source>
        <dbReference type="ARBA" id="ARBA00001946"/>
    </source>
</evidence>
<proteinExistence type="inferred from homology"/>
<dbReference type="InterPro" id="IPR029063">
    <property type="entry name" value="SAM-dependent_MTases_sf"/>
</dbReference>
<dbReference type="OrthoDB" id="2154311at2759"/>
<dbReference type="EMBL" id="KQ982021">
    <property type="protein sequence ID" value="KYN30594.1"/>
    <property type="molecule type" value="Genomic_DNA"/>
</dbReference>
<keyword evidence="5" id="KW-0808">Transferase</keyword>
<dbReference type="GO" id="GO:0030422">
    <property type="term" value="P:siRNA processing"/>
    <property type="evidence" value="ECO:0007669"/>
    <property type="project" value="TreeGrafter"/>
</dbReference>
<evidence type="ECO:0000256" key="10">
    <source>
        <dbReference type="ARBA" id="ARBA00023158"/>
    </source>
</evidence>
<evidence type="ECO:0000256" key="3">
    <source>
        <dbReference type="ARBA" id="ARBA00021330"/>
    </source>
</evidence>
<feature type="region of interest" description="Disordered" evidence="13">
    <location>
        <begin position="1251"/>
        <end position="1286"/>
    </location>
</feature>
<dbReference type="GO" id="GO:0046872">
    <property type="term" value="F:metal ion binding"/>
    <property type="evidence" value="ECO:0007669"/>
    <property type="project" value="UniProtKB-KW"/>
</dbReference>
<evidence type="ECO:0000256" key="5">
    <source>
        <dbReference type="ARBA" id="ARBA00022679"/>
    </source>
</evidence>
<dbReference type="GO" id="GO:0005634">
    <property type="term" value="C:nucleus"/>
    <property type="evidence" value="ECO:0007669"/>
    <property type="project" value="TreeGrafter"/>
</dbReference>
<keyword evidence="7" id="KW-0479">Metal-binding</keyword>
<gene>
    <name evidence="14" type="ORF">ALC56_15290</name>
</gene>
<keyword evidence="6" id="KW-0949">S-adenosyl-L-methionine</keyword>
<comment type="cofactor">
    <cofactor evidence="1">
        <name>Mg(2+)</name>
        <dbReference type="ChEBI" id="CHEBI:18420"/>
    </cofactor>
</comment>
<dbReference type="PANTHER" id="PTHR21404">
    <property type="entry name" value="HEN1"/>
    <property type="match status" value="1"/>
</dbReference>
<organism evidence="14 15">
    <name type="scientific">Trachymyrmex septentrionalis</name>
    <dbReference type="NCBI Taxonomy" id="34720"/>
    <lineage>
        <taxon>Eukaryota</taxon>
        <taxon>Metazoa</taxon>
        <taxon>Ecdysozoa</taxon>
        <taxon>Arthropoda</taxon>
        <taxon>Hexapoda</taxon>
        <taxon>Insecta</taxon>
        <taxon>Pterygota</taxon>
        <taxon>Neoptera</taxon>
        <taxon>Endopterygota</taxon>
        <taxon>Hymenoptera</taxon>
        <taxon>Apocrita</taxon>
        <taxon>Aculeata</taxon>
        <taxon>Formicoidea</taxon>
        <taxon>Formicidae</taxon>
        <taxon>Myrmicinae</taxon>
        <taxon>Trachymyrmex</taxon>
    </lineage>
</organism>
<name>A0A195ERT9_9HYME</name>
<dbReference type="GO" id="GO:0001510">
    <property type="term" value="P:RNA methylation"/>
    <property type="evidence" value="ECO:0007669"/>
    <property type="project" value="InterPro"/>
</dbReference>
<dbReference type="Proteomes" id="UP000078541">
    <property type="component" value="Unassembled WGS sequence"/>
</dbReference>
<evidence type="ECO:0000256" key="7">
    <source>
        <dbReference type="ARBA" id="ARBA00022723"/>
    </source>
</evidence>
<comment type="similarity">
    <text evidence="2">Belongs to the methyltransferase superfamily. HEN1 family.</text>
</comment>